<accession>B9SRW1</accession>
<protein>
    <submittedName>
        <fullName evidence="1">Uncharacterized protein</fullName>
    </submittedName>
</protein>
<dbReference type="Proteomes" id="UP000008311">
    <property type="component" value="Unassembled WGS sequence"/>
</dbReference>
<sequence length="103" mass="11774">MPCLHSSKSLLMFHKKKGGLLTAIDGQHQPRKAQDNTLWAMDQEGIITPYPASRSNCPFSLKKASQHNIVKDFLVYNESLSANQSTYLVKKKKEQEHQAWPMF</sequence>
<organism evidence="1 2">
    <name type="scientific">Ricinus communis</name>
    <name type="common">Castor bean</name>
    <dbReference type="NCBI Taxonomy" id="3988"/>
    <lineage>
        <taxon>Eukaryota</taxon>
        <taxon>Viridiplantae</taxon>
        <taxon>Streptophyta</taxon>
        <taxon>Embryophyta</taxon>
        <taxon>Tracheophyta</taxon>
        <taxon>Spermatophyta</taxon>
        <taxon>Magnoliopsida</taxon>
        <taxon>eudicotyledons</taxon>
        <taxon>Gunneridae</taxon>
        <taxon>Pentapetalae</taxon>
        <taxon>rosids</taxon>
        <taxon>fabids</taxon>
        <taxon>Malpighiales</taxon>
        <taxon>Euphorbiaceae</taxon>
        <taxon>Acalyphoideae</taxon>
        <taxon>Acalypheae</taxon>
        <taxon>Ricinus</taxon>
    </lineage>
</organism>
<dbReference type="EMBL" id="EQ974104">
    <property type="protein sequence ID" value="EEF33642.1"/>
    <property type="molecule type" value="Genomic_DNA"/>
</dbReference>
<name>B9SRW1_RICCO</name>
<reference evidence="2" key="1">
    <citation type="journal article" date="2010" name="Nat. Biotechnol.">
        <title>Draft genome sequence of the oilseed species Ricinus communis.</title>
        <authorList>
            <person name="Chan A.P."/>
            <person name="Crabtree J."/>
            <person name="Zhao Q."/>
            <person name="Lorenzi H."/>
            <person name="Orvis J."/>
            <person name="Puiu D."/>
            <person name="Melake-Berhan A."/>
            <person name="Jones K.M."/>
            <person name="Redman J."/>
            <person name="Chen G."/>
            <person name="Cahoon E.B."/>
            <person name="Gedil M."/>
            <person name="Stanke M."/>
            <person name="Haas B.J."/>
            <person name="Wortman J.R."/>
            <person name="Fraser-Liggett C.M."/>
            <person name="Ravel J."/>
            <person name="Rabinowicz P.D."/>
        </authorList>
    </citation>
    <scope>NUCLEOTIDE SEQUENCE [LARGE SCALE GENOMIC DNA]</scope>
    <source>
        <strain evidence="2">cv. Hale</strain>
    </source>
</reference>
<dbReference type="AlphaFoldDB" id="B9SRW1"/>
<evidence type="ECO:0000313" key="1">
    <source>
        <dbReference type="EMBL" id="EEF33642.1"/>
    </source>
</evidence>
<gene>
    <name evidence="1" type="ORF">RCOM_0516630</name>
</gene>
<evidence type="ECO:0000313" key="2">
    <source>
        <dbReference type="Proteomes" id="UP000008311"/>
    </source>
</evidence>
<keyword evidence="2" id="KW-1185">Reference proteome</keyword>
<dbReference type="InParanoid" id="B9SRW1"/>
<proteinExistence type="predicted"/>